<proteinExistence type="predicted"/>
<organism evidence="1">
    <name type="scientific">Arundo donax</name>
    <name type="common">Giant reed</name>
    <name type="synonym">Donax arundinaceus</name>
    <dbReference type="NCBI Taxonomy" id="35708"/>
    <lineage>
        <taxon>Eukaryota</taxon>
        <taxon>Viridiplantae</taxon>
        <taxon>Streptophyta</taxon>
        <taxon>Embryophyta</taxon>
        <taxon>Tracheophyta</taxon>
        <taxon>Spermatophyta</taxon>
        <taxon>Magnoliopsida</taxon>
        <taxon>Liliopsida</taxon>
        <taxon>Poales</taxon>
        <taxon>Poaceae</taxon>
        <taxon>PACMAD clade</taxon>
        <taxon>Arundinoideae</taxon>
        <taxon>Arundineae</taxon>
        <taxon>Arundo</taxon>
    </lineage>
</organism>
<reference evidence="1" key="2">
    <citation type="journal article" date="2015" name="Data Brief">
        <title>Shoot transcriptome of the giant reed, Arundo donax.</title>
        <authorList>
            <person name="Barrero R.A."/>
            <person name="Guerrero F.D."/>
            <person name="Moolhuijzen P."/>
            <person name="Goolsby J.A."/>
            <person name="Tidwell J."/>
            <person name="Bellgard S.E."/>
            <person name="Bellgard M.I."/>
        </authorList>
    </citation>
    <scope>NUCLEOTIDE SEQUENCE</scope>
    <source>
        <tissue evidence="1">Shoot tissue taken approximately 20 cm above the soil surface</tissue>
    </source>
</reference>
<protein>
    <submittedName>
        <fullName evidence="1">Uncharacterized protein</fullName>
    </submittedName>
</protein>
<reference evidence="1" key="1">
    <citation type="submission" date="2014-09" db="EMBL/GenBank/DDBJ databases">
        <authorList>
            <person name="Magalhaes I.L.F."/>
            <person name="Oliveira U."/>
            <person name="Santos F.R."/>
            <person name="Vidigal T.H.D.A."/>
            <person name="Brescovit A.D."/>
            <person name="Santos A.J."/>
        </authorList>
    </citation>
    <scope>NUCLEOTIDE SEQUENCE</scope>
    <source>
        <tissue evidence="1">Shoot tissue taken approximately 20 cm above the soil surface</tissue>
    </source>
</reference>
<name>A0A0A9C929_ARUDO</name>
<accession>A0A0A9C929</accession>
<sequence>MNIVTHECREIDRR</sequence>
<dbReference type="EMBL" id="GBRH01229888">
    <property type="protein sequence ID" value="JAD68007.1"/>
    <property type="molecule type" value="Transcribed_RNA"/>
</dbReference>
<evidence type="ECO:0000313" key="1">
    <source>
        <dbReference type="EMBL" id="JAD68007.1"/>
    </source>
</evidence>